<dbReference type="VEuPathDB" id="FungiDB:RhiirFUN_009999"/>
<comment type="caution">
    <text evidence="3">The sequence shown here is derived from an EMBL/GenBank/DDBJ whole genome shotgun (WGS) entry which is preliminary data.</text>
</comment>
<dbReference type="VEuPathDB" id="FungiDB:RhiirA1_342326"/>
<accession>A0A2N0NF82</accession>
<evidence type="ECO:0000313" key="4">
    <source>
        <dbReference type="Proteomes" id="UP000232722"/>
    </source>
</evidence>
<dbReference type="GO" id="GO:0005737">
    <property type="term" value="C:cytoplasm"/>
    <property type="evidence" value="ECO:0007669"/>
    <property type="project" value="TreeGrafter"/>
</dbReference>
<reference evidence="3 4" key="1">
    <citation type="submission" date="2016-04" db="EMBL/GenBank/DDBJ databases">
        <title>Genome analyses suggest a sexual origin of heterokaryosis in a supposedly ancient asexual fungus.</title>
        <authorList>
            <person name="Ropars J."/>
            <person name="Sedzielewska K."/>
            <person name="Noel J."/>
            <person name="Charron P."/>
            <person name="Farinelli L."/>
            <person name="Marton T."/>
            <person name="Kruger M."/>
            <person name="Pelin A."/>
            <person name="Brachmann A."/>
            <person name="Corradi N."/>
        </authorList>
    </citation>
    <scope>NUCLEOTIDE SEQUENCE [LARGE SCALE GENOMIC DNA]</scope>
    <source>
        <strain evidence="3 4">A5</strain>
    </source>
</reference>
<dbReference type="Proteomes" id="UP000232722">
    <property type="component" value="Unassembled WGS sequence"/>
</dbReference>
<gene>
    <name evidence="3" type="ORF">RhiirA5_303919</name>
</gene>
<feature type="domain" description="NADP-dependent oxidoreductase" evidence="2">
    <location>
        <begin position="16"/>
        <end position="90"/>
    </location>
</feature>
<dbReference type="VEuPathDB" id="FungiDB:FUN_006235"/>
<protein>
    <submittedName>
        <fullName evidence="3">Aldo/keto reductase</fullName>
    </submittedName>
</protein>
<evidence type="ECO:0000259" key="2">
    <source>
        <dbReference type="Pfam" id="PF00248"/>
    </source>
</evidence>
<dbReference type="GO" id="GO:0016491">
    <property type="term" value="F:oxidoreductase activity"/>
    <property type="evidence" value="ECO:0007669"/>
    <property type="project" value="UniProtKB-KW"/>
</dbReference>
<evidence type="ECO:0000256" key="1">
    <source>
        <dbReference type="ARBA" id="ARBA00023002"/>
    </source>
</evidence>
<feature type="non-terminal residue" evidence="3">
    <location>
        <position position="1"/>
    </location>
</feature>
<dbReference type="InterPro" id="IPR036812">
    <property type="entry name" value="NAD(P)_OxRdtase_dom_sf"/>
</dbReference>
<dbReference type="PANTHER" id="PTHR43625">
    <property type="entry name" value="AFLATOXIN B1 ALDEHYDE REDUCTASE"/>
    <property type="match status" value="1"/>
</dbReference>
<keyword evidence="1" id="KW-0560">Oxidoreductase</keyword>
<name>A0A2N0NF82_9GLOM</name>
<sequence length="116" mass="13539">DFEPNDYRRGVPRFQGENFNKNLEIVHKFDEFASKKGVTTGQLCLAWVIAQGEDFVTIPGTRKIKYLEENFEARKIHLSSEELSEIRKIIDSIEISGTRYNEDDLKVRKIIIIYIC</sequence>
<dbReference type="Gene3D" id="3.20.20.100">
    <property type="entry name" value="NADP-dependent oxidoreductase domain"/>
    <property type="match status" value="1"/>
</dbReference>
<dbReference type="EMBL" id="LLXJ01008577">
    <property type="protein sequence ID" value="PKB93235.1"/>
    <property type="molecule type" value="Genomic_DNA"/>
</dbReference>
<dbReference type="SUPFAM" id="SSF51430">
    <property type="entry name" value="NAD(P)-linked oxidoreductase"/>
    <property type="match status" value="1"/>
</dbReference>
<organism evidence="3 4">
    <name type="scientific">Rhizophagus irregularis</name>
    <dbReference type="NCBI Taxonomy" id="588596"/>
    <lineage>
        <taxon>Eukaryota</taxon>
        <taxon>Fungi</taxon>
        <taxon>Fungi incertae sedis</taxon>
        <taxon>Mucoromycota</taxon>
        <taxon>Glomeromycotina</taxon>
        <taxon>Glomeromycetes</taxon>
        <taxon>Glomerales</taxon>
        <taxon>Glomeraceae</taxon>
        <taxon>Rhizophagus</taxon>
    </lineage>
</organism>
<dbReference type="InterPro" id="IPR050791">
    <property type="entry name" value="Aldo-Keto_reductase"/>
</dbReference>
<dbReference type="AlphaFoldDB" id="A0A2N0NF82"/>
<reference evidence="3 4" key="2">
    <citation type="submission" date="2017-09" db="EMBL/GenBank/DDBJ databases">
        <title>Extensive intraspecific genome diversity in a model arbuscular mycorrhizal fungus.</title>
        <authorList>
            <person name="Chen E.C."/>
            <person name="Morin E."/>
            <person name="Beaudet D."/>
            <person name="Noel J."/>
            <person name="Ndikumana S."/>
            <person name="Charron P."/>
            <person name="St-Onge C."/>
            <person name="Giorgi J."/>
            <person name="Grigoriev I.V."/>
            <person name="Roux C."/>
            <person name="Martin F.M."/>
            <person name="Corradi N."/>
        </authorList>
    </citation>
    <scope>NUCLEOTIDE SEQUENCE [LARGE SCALE GENOMIC DNA]</scope>
    <source>
        <strain evidence="3 4">A5</strain>
    </source>
</reference>
<dbReference type="Pfam" id="PF00248">
    <property type="entry name" value="Aldo_ket_red"/>
    <property type="match status" value="1"/>
</dbReference>
<evidence type="ECO:0000313" key="3">
    <source>
        <dbReference type="EMBL" id="PKB93235.1"/>
    </source>
</evidence>
<proteinExistence type="predicted"/>
<dbReference type="InterPro" id="IPR023210">
    <property type="entry name" value="NADP_OxRdtase_dom"/>
</dbReference>
<dbReference type="PANTHER" id="PTHR43625:SF40">
    <property type="entry name" value="ALDO-KETO REDUCTASE YAKC [NADP(+)]"/>
    <property type="match status" value="1"/>
</dbReference>